<feature type="compositionally biased region" description="Polar residues" evidence="1">
    <location>
        <begin position="1"/>
        <end position="23"/>
    </location>
</feature>
<organism evidence="2 3">
    <name type="scientific">Mycena albidolilacea</name>
    <dbReference type="NCBI Taxonomy" id="1033008"/>
    <lineage>
        <taxon>Eukaryota</taxon>
        <taxon>Fungi</taxon>
        <taxon>Dikarya</taxon>
        <taxon>Basidiomycota</taxon>
        <taxon>Agaricomycotina</taxon>
        <taxon>Agaricomycetes</taxon>
        <taxon>Agaricomycetidae</taxon>
        <taxon>Agaricales</taxon>
        <taxon>Marasmiineae</taxon>
        <taxon>Mycenaceae</taxon>
        <taxon>Mycena</taxon>
    </lineage>
</organism>
<proteinExistence type="predicted"/>
<reference evidence="2" key="1">
    <citation type="submission" date="2023-03" db="EMBL/GenBank/DDBJ databases">
        <title>Massive genome expansion in bonnet fungi (Mycena s.s.) driven by repeated elements and novel gene families across ecological guilds.</title>
        <authorList>
            <consortium name="Lawrence Berkeley National Laboratory"/>
            <person name="Harder C.B."/>
            <person name="Miyauchi S."/>
            <person name="Viragh M."/>
            <person name="Kuo A."/>
            <person name="Thoen E."/>
            <person name="Andreopoulos B."/>
            <person name="Lu D."/>
            <person name="Skrede I."/>
            <person name="Drula E."/>
            <person name="Henrissat B."/>
            <person name="Morin E."/>
            <person name="Kohler A."/>
            <person name="Barry K."/>
            <person name="LaButti K."/>
            <person name="Morin E."/>
            <person name="Salamov A."/>
            <person name="Lipzen A."/>
            <person name="Mereny Z."/>
            <person name="Hegedus B."/>
            <person name="Baldrian P."/>
            <person name="Stursova M."/>
            <person name="Weitz H."/>
            <person name="Taylor A."/>
            <person name="Grigoriev I.V."/>
            <person name="Nagy L.G."/>
            <person name="Martin F."/>
            <person name="Kauserud H."/>
        </authorList>
    </citation>
    <scope>NUCLEOTIDE SEQUENCE</scope>
    <source>
        <strain evidence="2">CBHHK002</strain>
    </source>
</reference>
<evidence type="ECO:0000313" key="2">
    <source>
        <dbReference type="EMBL" id="KAJ7300941.1"/>
    </source>
</evidence>
<dbReference type="EMBL" id="JARIHO010000148">
    <property type="protein sequence ID" value="KAJ7300941.1"/>
    <property type="molecule type" value="Genomic_DNA"/>
</dbReference>
<dbReference type="Proteomes" id="UP001218218">
    <property type="component" value="Unassembled WGS sequence"/>
</dbReference>
<evidence type="ECO:0000313" key="3">
    <source>
        <dbReference type="Proteomes" id="UP001218218"/>
    </source>
</evidence>
<feature type="region of interest" description="Disordered" evidence="1">
    <location>
        <begin position="1"/>
        <end position="25"/>
    </location>
</feature>
<protein>
    <submittedName>
        <fullName evidence="2">Uncharacterized protein</fullName>
    </submittedName>
</protein>
<name>A0AAD7E6T5_9AGAR</name>
<accession>A0AAD7E6T5</accession>
<dbReference type="AlphaFoldDB" id="A0AAD7E6T5"/>
<gene>
    <name evidence="2" type="ORF">DFH08DRAFT_827980</name>
</gene>
<comment type="caution">
    <text evidence="2">The sequence shown here is derived from an EMBL/GenBank/DDBJ whole genome shotgun (WGS) entry which is preliminary data.</text>
</comment>
<keyword evidence="3" id="KW-1185">Reference proteome</keyword>
<sequence length="146" mass="16668">MFLYGHSSQMLESAPDSTQSRSWENVEEPIEGAIREIVEKSIGIGLYSTDQKKEPKLNSKKREQYRSIIVIRWEIQQADNGEDGNDELEVEQDWLYSTDQKKVPKLKNNVEDGNDGLEVEQVIFGDGVIGNNLEGSVLFRIQFEFG</sequence>
<evidence type="ECO:0000256" key="1">
    <source>
        <dbReference type="SAM" id="MobiDB-lite"/>
    </source>
</evidence>